<sequence length="192" mass="21050">MLNKKFFAILLVSCIILSTQAHKLVELTTSLPTTIAPSSSTIPPTIGSKNCSSEMSGVFAENGTPIVNKWKWCPDSTCAFFKTSITVNHTETNVNIFQGCASEMDPYYTMVNETMKGAFGLAIENFKKACTMKTYYLEKLDVLGVSDRFYIDCYSDRDTPDMSGYNSGSTASVSFVLTATLFSIAIIISNNL</sequence>
<name>A0AC35TG17_9BILA</name>
<evidence type="ECO:0000313" key="1">
    <source>
        <dbReference type="Proteomes" id="UP000095286"/>
    </source>
</evidence>
<dbReference type="WBParaSite" id="RSKR_0000011650.1">
    <property type="protein sequence ID" value="RSKR_0000011650.1"/>
    <property type="gene ID" value="RSKR_0000011650"/>
</dbReference>
<organism evidence="1 2">
    <name type="scientific">Rhabditophanes sp. KR3021</name>
    <dbReference type="NCBI Taxonomy" id="114890"/>
    <lineage>
        <taxon>Eukaryota</taxon>
        <taxon>Metazoa</taxon>
        <taxon>Ecdysozoa</taxon>
        <taxon>Nematoda</taxon>
        <taxon>Chromadorea</taxon>
        <taxon>Rhabditida</taxon>
        <taxon>Tylenchina</taxon>
        <taxon>Panagrolaimomorpha</taxon>
        <taxon>Strongyloidoidea</taxon>
        <taxon>Alloionematidae</taxon>
        <taxon>Rhabditophanes</taxon>
    </lineage>
</organism>
<reference evidence="2" key="1">
    <citation type="submission" date="2016-11" db="UniProtKB">
        <authorList>
            <consortium name="WormBaseParasite"/>
        </authorList>
    </citation>
    <scope>IDENTIFICATION</scope>
    <source>
        <strain evidence="2">KR3021</strain>
    </source>
</reference>
<accession>A0AC35TG17</accession>
<protein>
    <submittedName>
        <fullName evidence="2">Uncharacterized protein</fullName>
    </submittedName>
</protein>
<proteinExistence type="predicted"/>
<dbReference type="Proteomes" id="UP000095286">
    <property type="component" value="Unplaced"/>
</dbReference>
<evidence type="ECO:0000313" key="2">
    <source>
        <dbReference type="WBParaSite" id="RSKR_0000011650.1"/>
    </source>
</evidence>